<sequence>MPRQSAHTQGSVPRKALNSTRSRQPSSARHMKIVREGPGGSITIKGKKAKEMQEETRKKAARAKEMETAAMEAELEKERLNITDKLRMHEEQEREWLADYDDGYVNSPCVYEEVDTSGWESEDCDDVPQDSYIKRSRTGQSSRPTFVYVKRIHKASYQRLMTNKHDNWAAVRDLMFLSYVRYEEESKGFQTPAFGTDALDLHKCICTGARNYSREITLVSLDKQVKQSVSFCLSCAAAEPVRLLQMGFVAASPRVPTIAFSLSLLQFLHTLWKVSPLGIDAVSKALWAYHGQRGGVYLADKSLKERRPGPLVRSALGVYRDIQFQKEMLLEQALDLSLRDVHASLCPACFGPRESSDLPDAMKEVYMAVDANFTHSRLKSSAKFDFSNIIPPSFLSKSHVSHAVEQYEESGADKVKVGRDSSACSDNWKAKDGGQKEDNYKTDTGFVAIVCRHNCCHKMVNLYQTGEKMFYPLALIQYILFDVDPDVRVGLLYDIGCNFESHLRHRKFLAEELDDRVNDVRRRLAIGVAVFHAYAHDWLCQLRYHPRLIPGFGLSDGEGVERFWSALAALVRLNSESSKSLRLWNTHFRVEHVNQSRRRDLVSWIRTRLKKTQIRLLESWSDQKKTQEDQGEIEASVERRKKYEKLGELLGLWDRVKDISKELKTNVAPGSEKLKIAEKLLENLNSKEKEYGGDIEKLARELTNGKISAEELKYLCKLHAAKCALRRERDIQLSASRPKKETKLGMRPSVGQRLLQRIEKGANGRSIHQNAAVRAFNAAVLDYTAFLARTPQSSTPNTRKAPPMLKCWKDVTKMNDDDVFWTDVVWLTLSEKEWAKNADCQEGITALLDRDRCREELTILQVELARLIRWSDKTFKTLQSSIQDWEEKVIEQIKWDEEYKKALDEGDVERRKELDMAEPNKGYTSYPYAKTLDVFKGVVYLLKKRLEEHRQLEQRWVADGLSVLWNTYMITGKFKQDQVLQRQYQDLYQRALAADHEPQYEDTSPASPDSDVERDDVSWYDSDSADEEGEEEDAEDGQQSGQTVLEGPTTLETLMEID</sequence>
<protein>
    <recommendedName>
        <fullName evidence="2">CxC1-like cysteine cluster associated with KDZ transposases domain-containing protein</fullName>
    </recommendedName>
</protein>
<evidence type="ECO:0000259" key="2">
    <source>
        <dbReference type="Pfam" id="PF18802"/>
    </source>
</evidence>
<name>A0A854QKV3_CRYNE</name>
<dbReference type="OrthoDB" id="2506814at2759"/>
<dbReference type="AlphaFoldDB" id="A0A854QKV3"/>
<dbReference type="InterPro" id="IPR040521">
    <property type="entry name" value="KDZ"/>
</dbReference>
<dbReference type="InterPro" id="IPR041320">
    <property type="entry name" value="CxC1"/>
</dbReference>
<proteinExistence type="predicted"/>
<evidence type="ECO:0000256" key="1">
    <source>
        <dbReference type="SAM" id="MobiDB-lite"/>
    </source>
</evidence>
<gene>
    <name evidence="3" type="ORF">C361_01442</name>
</gene>
<dbReference type="Pfam" id="PF18802">
    <property type="entry name" value="CxC1"/>
    <property type="match status" value="1"/>
</dbReference>
<dbReference type="EMBL" id="AMKT01000024">
    <property type="protein sequence ID" value="OXG26680.1"/>
    <property type="molecule type" value="Genomic_DNA"/>
</dbReference>
<feature type="compositionally biased region" description="Polar residues" evidence="1">
    <location>
        <begin position="1"/>
        <end position="27"/>
    </location>
</feature>
<accession>A0A854QKV3</accession>
<feature type="region of interest" description="Disordered" evidence="1">
    <location>
        <begin position="995"/>
        <end position="1058"/>
    </location>
</feature>
<organism evidence="3 4">
    <name type="scientific">Cryptococcus neoformans Tu259-1</name>
    <dbReference type="NCBI Taxonomy" id="1230072"/>
    <lineage>
        <taxon>Eukaryota</taxon>
        <taxon>Fungi</taxon>
        <taxon>Dikarya</taxon>
        <taxon>Basidiomycota</taxon>
        <taxon>Agaricomycotina</taxon>
        <taxon>Tremellomycetes</taxon>
        <taxon>Tremellales</taxon>
        <taxon>Cryptococcaceae</taxon>
        <taxon>Cryptococcus</taxon>
        <taxon>Cryptococcus neoformans species complex</taxon>
    </lineage>
</organism>
<reference evidence="3 4" key="1">
    <citation type="submission" date="2017-06" db="EMBL/GenBank/DDBJ databases">
        <title>Global population genomics of the pathogenic fungus Cryptococcus neoformans var. grubii.</title>
        <authorList>
            <person name="Cuomo C."/>
            <person name="Litvintseva A."/>
            <person name="Chen Y."/>
            <person name="Young S."/>
            <person name="Zeng Q."/>
            <person name="Chapman S."/>
            <person name="Gujja S."/>
            <person name="Saif S."/>
            <person name="Birren B."/>
        </authorList>
    </citation>
    <scope>NUCLEOTIDE SEQUENCE [LARGE SCALE GENOMIC DNA]</scope>
    <source>
        <strain evidence="3 4">Tu259-1</strain>
    </source>
</reference>
<dbReference type="Proteomes" id="UP000199727">
    <property type="component" value="Unassembled WGS sequence"/>
</dbReference>
<dbReference type="Pfam" id="PF18758">
    <property type="entry name" value="KDZ"/>
    <property type="match status" value="1"/>
</dbReference>
<feature type="domain" description="CxC1-like cysteine cluster associated with KDZ transposases" evidence="2">
    <location>
        <begin position="201"/>
        <end position="293"/>
    </location>
</feature>
<feature type="region of interest" description="Disordered" evidence="1">
    <location>
        <begin position="1"/>
        <end position="53"/>
    </location>
</feature>
<dbReference type="PANTHER" id="PTHR33096:SF1">
    <property type="entry name" value="CXC1-LIKE CYSTEINE CLUSTER ASSOCIATED WITH KDZ TRANSPOSASES DOMAIN-CONTAINING PROTEIN"/>
    <property type="match status" value="1"/>
</dbReference>
<comment type="caution">
    <text evidence="3">The sequence shown here is derived from an EMBL/GenBank/DDBJ whole genome shotgun (WGS) entry which is preliminary data.</text>
</comment>
<evidence type="ECO:0000313" key="4">
    <source>
        <dbReference type="Proteomes" id="UP000199727"/>
    </source>
</evidence>
<evidence type="ECO:0000313" key="3">
    <source>
        <dbReference type="EMBL" id="OXG26680.1"/>
    </source>
</evidence>
<dbReference type="PANTHER" id="PTHR33096">
    <property type="entry name" value="CXC2 DOMAIN-CONTAINING PROTEIN"/>
    <property type="match status" value="1"/>
</dbReference>
<feature type="compositionally biased region" description="Acidic residues" evidence="1">
    <location>
        <begin position="1023"/>
        <end position="1036"/>
    </location>
</feature>